<dbReference type="PANTHER" id="PTHR24388:SF53">
    <property type="entry name" value="CHORION TRANSCRIPTION FACTOR CF2-RELATED"/>
    <property type="match status" value="1"/>
</dbReference>
<keyword evidence="7" id="KW-0732">Signal</keyword>
<dbReference type="AlphaFoldDB" id="A0A8B6C1Y4"/>
<dbReference type="Pfam" id="PF00096">
    <property type="entry name" value="zf-C2H2"/>
    <property type="match status" value="1"/>
</dbReference>
<feature type="domain" description="C2H2-type" evidence="8">
    <location>
        <begin position="202"/>
        <end position="230"/>
    </location>
</feature>
<keyword evidence="10" id="KW-1185">Reference proteome</keyword>
<evidence type="ECO:0000256" key="6">
    <source>
        <dbReference type="PROSITE-ProRule" id="PRU00042"/>
    </source>
</evidence>
<dbReference type="GO" id="GO:0000978">
    <property type="term" value="F:RNA polymerase II cis-regulatory region sequence-specific DNA binding"/>
    <property type="evidence" value="ECO:0007669"/>
    <property type="project" value="TreeGrafter"/>
</dbReference>
<dbReference type="SMART" id="SM00355">
    <property type="entry name" value="ZnF_C2H2"/>
    <property type="match status" value="5"/>
</dbReference>
<evidence type="ECO:0000256" key="5">
    <source>
        <dbReference type="ARBA" id="ARBA00023242"/>
    </source>
</evidence>
<dbReference type="Pfam" id="PF13894">
    <property type="entry name" value="zf-C2H2_4"/>
    <property type="match status" value="1"/>
</dbReference>
<dbReference type="GO" id="GO:0008270">
    <property type="term" value="F:zinc ion binding"/>
    <property type="evidence" value="ECO:0007669"/>
    <property type="project" value="UniProtKB-KW"/>
</dbReference>
<evidence type="ECO:0000256" key="4">
    <source>
        <dbReference type="ARBA" id="ARBA00022833"/>
    </source>
</evidence>
<dbReference type="InterPro" id="IPR013762">
    <property type="entry name" value="Integrase-like_cat_sf"/>
</dbReference>
<keyword evidence="1" id="KW-0479">Metal-binding</keyword>
<feature type="signal peptide" evidence="7">
    <location>
        <begin position="1"/>
        <end position="22"/>
    </location>
</feature>
<keyword evidence="4" id="KW-0862">Zinc</keyword>
<dbReference type="GO" id="GO:0015074">
    <property type="term" value="P:DNA integration"/>
    <property type="evidence" value="ECO:0007669"/>
    <property type="project" value="InterPro"/>
</dbReference>
<organism evidence="9 10">
    <name type="scientific">Mytilus galloprovincialis</name>
    <name type="common">Mediterranean mussel</name>
    <dbReference type="NCBI Taxonomy" id="29158"/>
    <lineage>
        <taxon>Eukaryota</taxon>
        <taxon>Metazoa</taxon>
        <taxon>Spiralia</taxon>
        <taxon>Lophotrochozoa</taxon>
        <taxon>Mollusca</taxon>
        <taxon>Bivalvia</taxon>
        <taxon>Autobranchia</taxon>
        <taxon>Pteriomorphia</taxon>
        <taxon>Mytilida</taxon>
        <taxon>Mytiloidea</taxon>
        <taxon>Mytilidae</taxon>
        <taxon>Mytilinae</taxon>
        <taxon>Mytilus</taxon>
    </lineage>
</organism>
<dbReference type="Gene3D" id="1.10.443.10">
    <property type="entry name" value="Intergrase catalytic core"/>
    <property type="match status" value="1"/>
</dbReference>
<proteinExistence type="predicted"/>
<evidence type="ECO:0000256" key="2">
    <source>
        <dbReference type="ARBA" id="ARBA00022737"/>
    </source>
</evidence>
<evidence type="ECO:0000259" key="8">
    <source>
        <dbReference type="PROSITE" id="PS50157"/>
    </source>
</evidence>
<keyword evidence="2" id="KW-0677">Repeat</keyword>
<protein>
    <recommendedName>
        <fullName evidence="8">C2H2-type domain-containing protein</fullName>
    </recommendedName>
</protein>
<dbReference type="Proteomes" id="UP000596742">
    <property type="component" value="Unassembled WGS sequence"/>
</dbReference>
<feature type="domain" description="C2H2-type" evidence="8">
    <location>
        <begin position="234"/>
        <end position="257"/>
    </location>
</feature>
<evidence type="ECO:0000313" key="10">
    <source>
        <dbReference type="Proteomes" id="UP000596742"/>
    </source>
</evidence>
<dbReference type="EMBL" id="UYJE01001056">
    <property type="protein sequence ID" value="VDH98757.1"/>
    <property type="molecule type" value="Genomic_DNA"/>
</dbReference>
<dbReference type="PROSITE" id="PS00028">
    <property type="entry name" value="ZINC_FINGER_C2H2_1"/>
    <property type="match status" value="4"/>
</dbReference>
<dbReference type="OrthoDB" id="6156909at2759"/>
<accession>A0A8B6C1Y4</accession>
<dbReference type="Pfam" id="PF13912">
    <property type="entry name" value="zf-C2H2_6"/>
    <property type="match status" value="1"/>
</dbReference>
<evidence type="ECO:0000256" key="1">
    <source>
        <dbReference type="ARBA" id="ARBA00022723"/>
    </source>
</evidence>
<keyword evidence="5" id="KW-0539">Nucleus</keyword>
<evidence type="ECO:0000256" key="3">
    <source>
        <dbReference type="ARBA" id="ARBA00022771"/>
    </source>
</evidence>
<evidence type="ECO:0000256" key="7">
    <source>
        <dbReference type="SAM" id="SignalP"/>
    </source>
</evidence>
<feature type="chain" id="PRO_5032505033" description="C2H2-type domain-containing protein" evidence="7">
    <location>
        <begin position="23"/>
        <end position="425"/>
    </location>
</feature>
<reference evidence="9" key="1">
    <citation type="submission" date="2018-11" db="EMBL/GenBank/DDBJ databases">
        <authorList>
            <person name="Alioto T."/>
            <person name="Alioto T."/>
        </authorList>
    </citation>
    <scope>NUCLEOTIDE SEQUENCE</scope>
</reference>
<evidence type="ECO:0000313" key="9">
    <source>
        <dbReference type="EMBL" id="VDH98757.1"/>
    </source>
</evidence>
<dbReference type="GO" id="GO:0006310">
    <property type="term" value="P:DNA recombination"/>
    <property type="evidence" value="ECO:0007669"/>
    <property type="project" value="InterPro"/>
</dbReference>
<feature type="domain" description="C2H2-type" evidence="8">
    <location>
        <begin position="105"/>
        <end position="133"/>
    </location>
</feature>
<dbReference type="SUPFAM" id="SSF57667">
    <property type="entry name" value="beta-beta-alpha zinc fingers"/>
    <property type="match status" value="2"/>
</dbReference>
<dbReference type="InterPro" id="IPR036236">
    <property type="entry name" value="Znf_C2H2_sf"/>
</dbReference>
<dbReference type="PROSITE" id="PS50157">
    <property type="entry name" value="ZINC_FINGER_C2H2_2"/>
    <property type="match status" value="5"/>
</dbReference>
<dbReference type="PANTHER" id="PTHR24388">
    <property type="entry name" value="ZINC FINGER PROTEIN"/>
    <property type="match status" value="1"/>
</dbReference>
<comment type="caution">
    <text evidence="9">The sequence shown here is derived from an EMBL/GenBank/DDBJ whole genome shotgun (WGS) entry which is preliminary data.</text>
</comment>
<name>A0A8B6C1Y4_MYTGA</name>
<keyword evidence="3 6" id="KW-0863">Zinc-finger</keyword>
<feature type="domain" description="C2H2-type" evidence="8">
    <location>
        <begin position="145"/>
        <end position="169"/>
    </location>
</feature>
<dbReference type="InterPro" id="IPR050527">
    <property type="entry name" value="Snail/Krueppel_Znf"/>
</dbReference>
<feature type="domain" description="C2H2-type" evidence="8">
    <location>
        <begin position="174"/>
        <end position="201"/>
    </location>
</feature>
<dbReference type="InterPro" id="IPR013087">
    <property type="entry name" value="Znf_C2H2_type"/>
</dbReference>
<sequence>MLSQWSITFILILFVVTHHRSSKQNKNDGHSFRSGAATSAGKARVEDHMIKVLGRWKSDSYCRYIKISPTSIKYAQQSLTESIYLMEEETVEGSDDSEKEEVEYHRCNLCVYETKRKFDLKRHKNRVHENQKQDSVPDDSKTYRYLCHVCGLMFQSRSGLSIHIKDKHTLIFRYKCSTCGDGFNRLWDFRGHLNLHNNIRTEKCPLCSKQFTYKNSLNVHIKAHHSKEKEVPSYLCSTCGCGYKSLDALREHRKVVHEVFYALVYNQLQQFEAIYVTNLGCKVLTLEGILKVSADGVILCNSNSSWKGNTYEVNIDVNGGGAVAAGRGGGYGDDSVSGLGGGCGDGGGGAGTSCGYGGDSVSGNGVGCGDGSGGVYGGDSFSGHGGGGDESGNGGGGYDGDCGSGVVMVVEVMVMMVVVVVKVKR</sequence>
<dbReference type="Gene3D" id="3.30.160.60">
    <property type="entry name" value="Classic Zinc Finger"/>
    <property type="match status" value="2"/>
</dbReference>
<gene>
    <name evidence="9" type="ORF">MGAL_10B094059</name>
</gene>
<dbReference type="GO" id="GO:0000981">
    <property type="term" value="F:DNA-binding transcription factor activity, RNA polymerase II-specific"/>
    <property type="evidence" value="ECO:0007669"/>
    <property type="project" value="TreeGrafter"/>
</dbReference>